<dbReference type="Gene3D" id="2.60.40.3670">
    <property type="match status" value="1"/>
</dbReference>
<dbReference type="SUPFAM" id="SSF53300">
    <property type="entry name" value="vWA-like"/>
    <property type="match status" value="1"/>
</dbReference>
<dbReference type="Proteomes" id="UP001597023">
    <property type="component" value="Unassembled WGS sequence"/>
</dbReference>
<feature type="domain" description="VWFA" evidence="2">
    <location>
        <begin position="53"/>
        <end position="210"/>
    </location>
</feature>
<dbReference type="Gene3D" id="3.40.50.410">
    <property type="entry name" value="von Willebrand factor, type A domain"/>
    <property type="match status" value="1"/>
</dbReference>
<dbReference type="Pfam" id="PF13768">
    <property type="entry name" value="VWA_3"/>
    <property type="match status" value="1"/>
</dbReference>
<proteinExistence type="predicted"/>
<evidence type="ECO:0000313" key="4">
    <source>
        <dbReference type="Proteomes" id="UP001597023"/>
    </source>
</evidence>
<dbReference type="RefSeq" id="WP_381614653.1">
    <property type="nucleotide sequence ID" value="NZ_JBHTEB010000001.1"/>
</dbReference>
<keyword evidence="4" id="KW-1185">Reference proteome</keyword>
<evidence type="ECO:0000259" key="2">
    <source>
        <dbReference type="Pfam" id="PF13768"/>
    </source>
</evidence>
<dbReference type="InterPro" id="IPR036465">
    <property type="entry name" value="vWFA_dom_sf"/>
</dbReference>
<dbReference type="EMBL" id="JBHTEB010000001">
    <property type="protein sequence ID" value="MFD0318142.1"/>
    <property type="molecule type" value="Genomic_DNA"/>
</dbReference>
<evidence type="ECO:0000313" key="3">
    <source>
        <dbReference type="EMBL" id="MFD0318142.1"/>
    </source>
</evidence>
<protein>
    <recommendedName>
        <fullName evidence="2">VWFA domain-containing protein</fullName>
    </recommendedName>
</protein>
<dbReference type="InterPro" id="IPR002035">
    <property type="entry name" value="VWF_A"/>
</dbReference>
<organism evidence="3 4">
    <name type="scientific">Streptomyces flavalbus</name>
    <dbReference type="NCBI Taxonomy" id="2665155"/>
    <lineage>
        <taxon>Bacteria</taxon>
        <taxon>Bacillati</taxon>
        <taxon>Actinomycetota</taxon>
        <taxon>Actinomycetes</taxon>
        <taxon>Kitasatosporales</taxon>
        <taxon>Streptomycetaceae</taxon>
        <taxon>Streptomyces</taxon>
    </lineage>
</organism>
<comment type="caution">
    <text evidence="3">The sequence shown here is derived from an EMBL/GenBank/DDBJ whole genome shotgun (WGS) entry which is preliminary data.</text>
</comment>
<evidence type="ECO:0000256" key="1">
    <source>
        <dbReference type="SAM" id="MobiDB-lite"/>
    </source>
</evidence>
<dbReference type="Gene3D" id="1.20.120.1690">
    <property type="match status" value="1"/>
</dbReference>
<gene>
    <name evidence="3" type="ORF">ACFQZ6_28805</name>
</gene>
<feature type="region of interest" description="Disordered" evidence="1">
    <location>
        <begin position="319"/>
        <end position="338"/>
    </location>
</feature>
<name>A0ABW2WIJ0_9ACTN</name>
<reference evidence="4" key="1">
    <citation type="journal article" date="2019" name="Int. J. Syst. Evol. Microbiol.">
        <title>The Global Catalogue of Microorganisms (GCM) 10K type strain sequencing project: providing services to taxonomists for standard genome sequencing and annotation.</title>
        <authorList>
            <consortium name="The Broad Institute Genomics Platform"/>
            <consortium name="The Broad Institute Genome Sequencing Center for Infectious Disease"/>
            <person name="Wu L."/>
            <person name="Ma J."/>
        </authorList>
    </citation>
    <scope>NUCLEOTIDE SEQUENCE [LARGE SCALE GENOMIC DNA]</scope>
    <source>
        <strain evidence="4">CGMCC 4.7400</strain>
    </source>
</reference>
<accession>A0ABW2WIJ0</accession>
<sequence length="463" mass="49244">MNSPVRQPHLGIQLHVDLDRDLAPRRNATIEAHLRVEVTATGAAAELPAVELAVVIAVDVAEPRREAVRHALPAALRALPDDISFTVLGGGPEPERCYPLGDREWAVADARERRRAAFAAGAVPLHRDGPRPAGYAVWAARARALLAARPLSVRHLVLITDGSSAADGSGLAAELDVCAGQFTCDVFAVGSDFAPDPLLALAERLHGTAESVESGLASAITGAVARLRRVHTPRLPVEVTARPAVRQVSLAEKAPRPHRLGGLPQPGRPHRWHFPAYQWEPGGYDYLLTLVADADGDPLDTDLLFAMVSVGEAHAPVTARWHRRAEPPPPGLAGGSSVRSMNATTAMRAALRKGLHALREQRKDQAEELLGQAARLATRYGAAWVLREIGTVADVEDAASGRVRVRSTVDAHTLGGMILRAGSRPGGPLTDLADRPPGPRCRHCGTLAGSEARYCVACGEELL</sequence>